<name>A0A1H0SU56_9CLOT</name>
<dbReference type="Pfam" id="PF07495">
    <property type="entry name" value="Y_Y_Y"/>
    <property type="match status" value="4"/>
</dbReference>
<dbReference type="AlphaFoldDB" id="A0A1H0SU56"/>
<keyword evidence="3" id="KW-1185">Reference proteome</keyword>
<dbReference type="STRING" id="94869.SAMN04488529_105228"/>
<feature type="domain" description="Two component regulator three Y" evidence="1">
    <location>
        <begin position="34"/>
        <end position="94"/>
    </location>
</feature>
<dbReference type="Proteomes" id="UP000198597">
    <property type="component" value="Unassembled WGS sequence"/>
</dbReference>
<evidence type="ECO:0000313" key="3">
    <source>
        <dbReference type="Proteomes" id="UP000198597"/>
    </source>
</evidence>
<feature type="domain" description="Two component regulator three Y" evidence="1">
    <location>
        <begin position="515"/>
        <end position="580"/>
    </location>
</feature>
<feature type="domain" description="Two component regulator three Y" evidence="1">
    <location>
        <begin position="226"/>
        <end position="292"/>
    </location>
</feature>
<gene>
    <name evidence="2" type="ORF">SAMN04488529_105228</name>
</gene>
<dbReference type="EMBL" id="FNJM01000005">
    <property type="protein sequence ID" value="SDP45253.1"/>
    <property type="molecule type" value="Genomic_DNA"/>
</dbReference>
<proteinExistence type="predicted"/>
<evidence type="ECO:0000313" key="2">
    <source>
        <dbReference type="EMBL" id="SDP45253.1"/>
    </source>
</evidence>
<dbReference type="InterPro" id="IPR011123">
    <property type="entry name" value="Y_Y_Y"/>
</dbReference>
<accession>A0A1H0SU56</accession>
<reference evidence="2 3" key="1">
    <citation type="submission" date="2016-10" db="EMBL/GenBank/DDBJ databases">
        <authorList>
            <person name="de Groot N.N."/>
        </authorList>
    </citation>
    <scope>NUCLEOTIDE SEQUENCE [LARGE SCALE GENOMIC DNA]</scope>
    <source>
        <strain evidence="2 3">DSM 12272</strain>
    </source>
</reference>
<feature type="domain" description="Two component regulator three Y" evidence="1">
    <location>
        <begin position="322"/>
        <end position="385"/>
    </location>
</feature>
<dbReference type="NCBIfam" id="NF010681">
    <property type="entry name" value="PRK14081.1"/>
    <property type="match status" value="1"/>
</dbReference>
<dbReference type="OrthoDB" id="1925648at2"/>
<protein>
    <submittedName>
        <fullName evidence="2">Y_Y_Y domain-containing protein</fullName>
    </submittedName>
</protein>
<dbReference type="RefSeq" id="WP_089969507.1">
    <property type="nucleotide sequence ID" value="NZ_FNJM01000005.1"/>
</dbReference>
<evidence type="ECO:0000259" key="1">
    <source>
        <dbReference type="Pfam" id="PF07495"/>
    </source>
</evidence>
<organism evidence="2 3">
    <name type="scientific">Clostridium gasigenes</name>
    <dbReference type="NCBI Taxonomy" id="94869"/>
    <lineage>
        <taxon>Bacteria</taxon>
        <taxon>Bacillati</taxon>
        <taxon>Bacillota</taxon>
        <taxon>Clostridia</taxon>
        <taxon>Eubacteriales</taxon>
        <taxon>Clostridiaceae</taxon>
        <taxon>Clostridium</taxon>
    </lineage>
</organism>
<sequence>MSEVLITFDKNYEGCIEEEINIKAIVGEDQGIGLQYKFIEGTDGIWNPIQDFSSKNICLWKPQTKGKHIIMVQAKNEKSSKPFDHLGKVEFIVKNEEEEKNMKTKIIEDISLDKTSFNIGEKIRVAVKGNYELALYRFWIKGKQGWEALRDYSRENKLVYTASEVGTVEILIESKMPESENNVDEFTTIRFKVVEGKKIEIIDFECLTESILVNEELIFKVITNCDSNRNLLYKFLKIDKDGKTTCIQEYSSRTIISFKEKEWGEYRLLCLTRDMFSNKEFDDRAIITYEVKPYEEVYIKNFSSNLNSPQVCGTEVMFKVDAKGGRELLYRYIIEGPNAEDTGYIRDNTLLWVSKAEGEYKIIVKVKDISYEEDYEDIKILDFEIDKKSEKPVKIVDIITSKNKNSVILQPVNIKIKAEGGTVLKYSFIVFKDGKEMERVEYGTSNWVNFTPEEKGEYEVEVRVLDKYSLKEYDSHSFVYLKVKEYIPAEIDYILVESKETYLVLDTIDIEAIVQNTRSVKLKYVTKINGHEVEDTGYINARKLKIKPKCPGKYTFEIFAKNIKCEDGYDNKKEISIYVHEAVPINSTKIEALKDNIKVNEEVTFQVSSIGGKEVCYEFYIMEKGQWVRAQEYSRKNYYTFLPFSPGEYRVLVLSKSYYKKVNYEDYDKVSFKVC</sequence>